<dbReference type="GO" id="GO:0016887">
    <property type="term" value="F:ATP hydrolysis activity"/>
    <property type="evidence" value="ECO:0007669"/>
    <property type="project" value="InterPro"/>
</dbReference>
<dbReference type="EMBL" id="CP011546">
    <property type="protein sequence ID" value="AKK11849.1"/>
    <property type="molecule type" value="Genomic_DNA"/>
</dbReference>
<dbReference type="EC" id="3.6.3.-" evidence="5"/>
<dbReference type="STRING" id="1072256.CUTER_09405"/>
<dbReference type="InterPro" id="IPR027417">
    <property type="entry name" value="P-loop_NTPase"/>
</dbReference>
<dbReference type="GO" id="GO:0022857">
    <property type="term" value="F:transmembrane transporter activity"/>
    <property type="evidence" value="ECO:0007669"/>
    <property type="project" value="TreeGrafter"/>
</dbReference>
<name>A0A0G3HEW6_9CORY</name>
<evidence type="ECO:0000256" key="2">
    <source>
        <dbReference type="ARBA" id="ARBA00022741"/>
    </source>
</evidence>
<dbReference type="PATRIC" id="fig|1072256.5.peg.1852"/>
<feature type="domain" description="ABC transporter" evidence="4">
    <location>
        <begin position="5"/>
        <end position="215"/>
    </location>
</feature>
<dbReference type="AlphaFoldDB" id="A0A0G3HEW6"/>
<dbReference type="Gene3D" id="3.40.50.300">
    <property type="entry name" value="P-loop containing nucleotide triphosphate hydrolases"/>
    <property type="match status" value="1"/>
</dbReference>
<dbReference type="RefSeq" id="WP_047260173.1">
    <property type="nucleotide sequence ID" value="NZ_CP011546.1"/>
</dbReference>
<dbReference type="InterPro" id="IPR003439">
    <property type="entry name" value="ABC_transporter-like_ATP-bd"/>
</dbReference>
<evidence type="ECO:0000313" key="6">
    <source>
        <dbReference type="Proteomes" id="UP000035548"/>
    </source>
</evidence>
<reference evidence="6" key="2">
    <citation type="submission" date="2015-05" db="EMBL/GenBank/DDBJ databases">
        <title>Complete genome sequence of Corynebacterium uterequi DSM 45634, isolated from the uterus of a maiden mare.</title>
        <authorList>
            <person name="Ruckert C."/>
            <person name="Albersmeier A."/>
            <person name="Winkler A."/>
            <person name="Tauch A."/>
        </authorList>
    </citation>
    <scope>NUCLEOTIDE SEQUENCE [LARGE SCALE GENOMIC DNA]</scope>
    <source>
        <strain evidence="6">DSM 45634</strain>
    </source>
</reference>
<dbReference type="SUPFAM" id="SSF52540">
    <property type="entry name" value="P-loop containing nucleoside triphosphate hydrolases"/>
    <property type="match status" value="1"/>
</dbReference>
<dbReference type="Proteomes" id="UP000035548">
    <property type="component" value="Chromosome"/>
</dbReference>
<keyword evidence="2" id="KW-0547">Nucleotide-binding</keyword>
<dbReference type="KEGG" id="cut:CUTER_09405"/>
<dbReference type="Pfam" id="PF00005">
    <property type="entry name" value="ABC_tran"/>
    <property type="match status" value="1"/>
</dbReference>
<dbReference type="GO" id="GO:0005524">
    <property type="term" value="F:ATP binding"/>
    <property type="evidence" value="ECO:0007669"/>
    <property type="project" value="UniProtKB-KW"/>
</dbReference>
<reference evidence="5 6" key="1">
    <citation type="journal article" date="2015" name="Genome Announc.">
        <title>Virulence Factor Genes Detected in the Complete Genome Sequence of Corynebacterium uterequi DSM 45634, Isolated from the Uterus of a Maiden Mare.</title>
        <authorList>
            <person name="Ruckert C."/>
            <person name="Kriete M."/>
            <person name="Jaenicke S."/>
            <person name="Winkler A."/>
            <person name="Tauch A."/>
        </authorList>
    </citation>
    <scope>NUCLEOTIDE SEQUENCE [LARGE SCALE GENOMIC DNA]</scope>
    <source>
        <strain evidence="5 6">DSM 45634</strain>
    </source>
</reference>
<keyword evidence="3" id="KW-0067">ATP-binding</keyword>
<protein>
    <submittedName>
        <fullName evidence="5">ABC-type antimicrobial peptide transport system, ATPase component</fullName>
        <ecNumber evidence="5">3.6.3.-</ecNumber>
    </submittedName>
</protein>
<dbReference type="PANTHER" id="PTHR24220">
    <property type="entry name" value="IMPORT ATP-BINDING PROTEIN"/>
    <property type="match status" value="1"/>
</dbReference>
<keyword evidence="6" id="KW-1185">Reference proteome</keyword>
<dbReference type="InterPro" id="IPR015854">
    <property type="entry name" value="ABC_transpr_LolD-like"/>
</dbReference>
<organism evidence="5 6">
    <name type="scientific">Corynebacterium uterequi</name>
    <dbReference type="NCBI Taxonomy" id="1072256"/>
    <lineage>
        <taxon>Bacteria</taxon>
        <taxon>Bacillati</taxon>
        <taxon>Actinomycetota</taxon>
        <taxon>Actinomycetes</taxon>
        <taxon>Mycobacteriales</taxon>
        <taxon>Corynebacteriaceae</taxon>
        <taxon>Corynebacterium</taxon>
    </lineage>
</organism>
<dbReference type="PANTHER" id="PTHR24220:SF86">
    <property type="entry name" value="ABC TRANSPORTER ABCH.1"/>
    <property type="match status" value="1"/>
</dbReference>
<dbReference type="SMART" id="SM00382">
    <property type="entry name" value="AAA"/>
    <property type="match status" value="1"/>
</dbReference>
<dbReference type="PROSITE" id="PS00211">
    <property type="entry name" value="ABC_TRANSPORTER_1"/>
    <property type="match status" value="1"/>
</dbReference>
<dbReference type="InterPro" id="IPR017911">
    <property type="entry name" value="MacB-like_ATP-bd"/>
</dbReference>
<proteinExistence type="predicted"/>
<gene>
    <name evidence="5" type="ORF">CUTER_09405</name>
</gene>
<dbReference type="GO" id="GO:0005886">
    <property type="term" value="C:plasma membrane"/>
    <property type="evidence" value="ECO:0007669"/>
    <property type="project" value="TreeGrafter"/>
</dbReference>
<sequence>MTGGIKLVGAGKFVGEKKRRRNLWQGVDLTVEPGEVVALTGPSGCGKSTLLNCVGLLERLDAGRLTLLGEDVTDLPEGKRLKLRRKQIGYLFQDFALIDNESVFNNVALALPKGTKGRHGRVREVLDAVGVGELITDTVVQLSGGERQRVAIARLLARQPGIVLADEPTASLDRNNSAVVFEHLHALARGGSAVLVVSHDPWAMNQCDRIEELMNK</sequence>
<evidence type="ECO:0000256" key="3">
    <source>
        <dbReference type="ARBA" id="ARBA00022840"/>
    </source>
</evidence>
<dbReference type="InterPro" id="IPR017871">
    <property type="entry name" value="ABC_transporter-like_CS"/>
</dbReference>
<dbReference type="InterPro" id="IPR003593">
    <property type="entry name" value="AAA+_ATPase"/>
</dbReference>
<dbReference type="CDD" id="cd03255">
    <property type="entry name" value="ABC_MJ0796_LolCDE_FtsE"/>
    <property type="match status" value="1"/>
</dbReference>
<keyword evidence="5" id="KW-0378">Hydrolase</keyword>
<dbReference type="OrthoDB" id="9778572at2"/>
<accession>A0A0G3HEW6</accession>
<evidence type="ECO:0000259" key="4">
    <source>
        <dbReference type="PROSITE" id="PS50893"/>
    </source>
</evidence>
<dbReference type="PROSITE" id="PS50893">
    <property type="entry name" value="ABC_TRANSPORTER_2"/>
    <property type="match status" value="1"/>
</dbReference>
<evidence type="ECO:0000256" key="1">
    <source>
        <dbReference type="ARBA" id="ARBA00022448"/>
    </source>
</evidence>
<keyword evidence="1" id="KW-0813">Transport</keyword>
<evidence type="ECO:0000313" key="5">
    <source>
        <dbReference type="EMBL" id="AKK11849.1"/>
    </source>
</evidence>